<reference evidence="5 6" key="1">
    <citation type="submission" date="2021-04" db="EMBL/GenBank/DDBJ databases">
        <title>Complete genome sequence of Stygiolobus sp. KN-1.</title>
        <authorList>
            <person name="Nakamura K."/>
            <person name="Sakai H."/>
            <person name="Kurosawa N."/>
        </authorList>
    </citation>
    <scope>NUCLEOTIDE SEQUENCE [LARGE SCALE GENOMIC DNA]</scope>
    <source>
        <strain evidence="5 6">KN-1</strain>
    </source>
</reference>
<gene>
    <name evidence="5" type="ORF">KN1_05730</name>
</gene>
<keyword evidence="6" id="KW-1185">Reference proteome</keyword>
<dbReference type="Gene3D" id="3.40.50.300">
    <property type="entry name" value="P-loop containing nucleotide triphosphate hydrolases"/>
    <property type="match status" value="1"/>
</dbReference>
<keyword evidence="2 4" id="KW-0378">Hydrolase</keyword>
<dbReference type="PANTHER" id="PTHR43146">
    <property type="entry name" value="CANCER-RELATED NUCLEOSIDE-TRIPHOSPHATASE"/>
    <property type="match status" value="1"/>
</dbReference>
<evidence type="ECO:0000256" key="2">
    <source>
        <dbReference type="ARBA" id="ARBA00022801"/>
    </source>
</evidence>
<comment type="function">
    <text evidence="4">Has nucleotide phosphatase activity towards ATP, GTP, CTP, TTP and UTP. May hydrolyze nucleoside diphosphates with lower efficiency.</text>
</comment>
<dbReference type="RefSeq" id="WP_221289322.1">
    <property type="nucleotide sequence ID" value="NZ_AP024597.1"/>
</dbReference>
<dbReference type="KEGG" id="csty:KN1_05730"/>
<dbReference type="SUPFAM" id="SSF52540">
    <property type="entry name" value="P-loop containing nucleoside triphosphate hydrolases"/>
    <property type="match status" value="1"/>
</dbReference>
<proteinExistence type="inferred from homology"/>
<dbReference type="HAMAP" id="MF_00796">
    <property type="entry name" value="NTPase_1"/>
    <property type="match status" value="1"/>
</dbReference>
<comment type="catalytic activity">
    <reaction evidence="4">
        <text>a ribonucleoside 5'-triphosphate + H2O = a ribonucleoside 5'-diphosphate + phosphate + H(+)</text>
        <dbReference type="Rhea" id="RHEA:23680"/>
        <dbReference type="ChEBI" id="CHEBI:15377"/>
        <dbReference type="ChEBI" id="CHEBI:15378"/>
        <dbReference type="ChEBI" id="CHEBI:43474"/>
        <dbReference type="ChEBI" id="CHEBI:57930"/>
        <dbReference type="ChEBI" id="CHEBI:61557"/>
        <dbReference type="EC" id="3.6.1.15"/>
    </reaction>
</comment>
<dbReference type="InterPro" id="IPR027417">
    <property type="entry name" value="P-loop_NTPase"/>
</dbReference>
<dbReference type="GeneID" id="66162327"/>
<dbReference type="AlphaFoldDB" id="A0A8D5U5I9"/>
<organism evidence="5 6">
    <name type="scientific">Stygiolobus caldivivus</name>
    <dbReference type="NCBI Taxonomy" id="2824673"/>
    <lineage>
        <taxon>Archaea</taxon>
        <taxon>Thermoproteota</taxon>
        <taxon>Thermoprotei</taxon>
        <taxon>Sulfolobales</taxon>
        <taxon>Sulfolobaceae</taxon>
        <taxon>Stygiolobus</taxon>
    </lineage>
</organism>
<dbReference type="GO" id="GO:0017111">
    <property type="term" value="F:ribonucleoside triphosphate phosphatase activity"/>
    <property type="evidence" value="ECO:0007669"/>
    <property type="project" value="UniProtKB-UniRule"/>
</dbReference>
<dbReference type="Pfam" id="PF03266">
    <property type="entry name" value="NTPase_1"/>
    <property type="match status" value="1"/>
</dbReference>
<dbReference type="InterPro" id="IPR004948">
    <property type="entry name" value="Nuc-triphosphatase_THEP1"/>
</dbReference>
<dbReference type="Proteomes" id="UP000825123">
    <property type="component" value="Chromosome"/>
</dbReference>
<dbReference type="PANTHER" id="PTHR43146:SF1">
    <property type="entry name" value="CANCER-RELATED NUCLEOSIDE-TRIPHOSPHATASE"/>
    <property type="match status" value="1"/>
</dbReference>
<comment type="similarity">
    <text evidence="4">Belongs to the THEP1 NTPase family.</text>
</comment>
<evidence type="ECO:0000313" key="6">
    <source>
        <dbReference type="Proteomes" id="UP000825123"/>
    </source>
</evidence>
<keyword evidence="3 4" id="KW-0067">ATP-binding</keyword>
<evidence type="ECO:0000313" key="5">
    <source>
        <dbReference type="EMBL" id="BCU69276.1"/>
    </source>
</evidence>
<feature type="binding site" evidence="4">
    <location>
        <begin position="9"/>
        <end position="16"/>
    </location>
    <ligand>
        <name>ATP</name>
        <dbReference type="ChEBI" id="CHEBI:30616"/>
    </ligand>
</feature>
<evidence type="ECO:0000256" key="4">
    <source>
        <dbReference type="HAMAP-Rule" id="MF_00796"/>
    </source>
</evidence>
<dbReference type="EMBL" id="AP024597">
    <property type="protein sequence ID" value="BCU69276.1"/>
    <property type="molecule type" value="Genomic_DNA"/>
</dbReference>
<dbReference type="GO" id="GO:0005524">
    <property type="term" value="F:ATP binding"/>
    <property type="evidence" value="ECO:0007669"/>
    <property type="project" value="UniProtKB-UniRule"/>
</dbReference>
<feature type="binding site" evidence="4">
    <location>
        <begin position="99"/>
        <end position="106"/>
    </location>
    <ligand>
        <name>ATP</name>
        <dbReference type="ChEBI" id="CHEBI:30616"/>
    </ligand>
</feature>
<dbReference type="EC" id="3.6.1.15" evidence="4"/>
<name>A0A8D5U5I9_9CREN</name>
<evidence type="ECO:0000256" key="1">
    <source>
        <dbReference type="ARBA" id="ARBA00022741"/>
    </source>
</evidence>
<keyword evidence="1 4" id="KW-0547">Nucleotide-binding</keyword>
<evidence type="ECO:0000256" key="3">
    <source>
        <dbReference type="ARBA" id="ARBA00022840"/>
    </source>
</evidence>
<accession>A0A8D5U5I9</accession>
<sequence length="179" mass="20056">MGNRLFITGKPGVGKTKVLMRLVNELLRLNVNVTGFYCPEIRKGGIRTGFKIISIPSGKEELLATTEKKSNVKVGKYFVVLNENYVKNLENEIFAKPDVIAIDEIGPMELSVPSLKTLIDKVLESDFFVVAVLHRSIKLEGKLIEITENNRDAVFSQLLDQVLAVLRKNNSSLNLRKNN</sequence>
<dbReference type="NCBIfam" id="NF010248">
    <property type="entry name" value="PRK13695.1"/>
    <property type="match status" value="1"/>
</dbReference>
<protein>
    <recommendedName>
        <fullName evidence="4">Nucleoside-triphosphatase KN1_05730</fullName>
        <shortName evidence="4">NTPase</shortName>
        <ecNumber evidence="4">3.6.1.15</ecNumber>
    </recommendedName>
    <alternativeName>
        <fullName evidence="4">Nucleoside triphosphate phosphohydrolase</fullName>
    </alternativeName>
</protein>